<feature type="domain" description="Restriction endonuclease type I HsdR second RecA-like helicase" evidence="3">
    <location>
        <begin position="741"/>
        <end position="804"/>
    </location>
</feature>
<keyword evidence="5" id="KW-1185">Reference proteome</keyword>
<dbReference type="Pfam" id="PF04313">
    <property type="entry name" value="HSDR_N"/>
    <property type="match status" value="1"/>
</dbReference>
<dbReference type="EMBL" id="JABKKJ010000005">
    <property type="protein sequence ID" value="NPE24817.1"/>
    <property type="molecule type" value="Genomic_DNA"/>
</dbReference>
<evidence type="ECO:0000259" key="2">
    <source>
        <dbReference type="Pfam" id="PF04851"/>
    </source>
</evidence>
<evidence type="ECO:0000259" key="3">
    <source>
        <dbReference type="Pfam" id="PF22679"/>
    </source>
</evidence>
<dbReference type="InterPro" id="IPR006935">
    <property type="entry name" value="Helicase/UvrB_N"/>
</dbReference>
<proteinExistence type="predicted"/>
<accession>A0ABX2B327</accession>
<dbReference type="RefSeq" id="WP_172344307.1">
    <property type="nucleotide sequence ID" value="NZ_JABKKJ010000005.1"/>
</dbReference>
<evidence type="ECO:0000313" key="5">
    <source>
        <dbReference type="Proteomes" id="UP000820977"/>
    </source>
</evidence>
<feature type="domain" description="Helicase/UvrB N-terminal" evidence="2">
    <location>
        <begin position="378"/>
        <end position="564"/>
    </location>
</feature>
<keyword evidence="4" id="KW-0378">Hydrolase</keyword>
<dbReference type="InterPro" id="IPR007409">
    <property type="entry name" value="Restrct_endonuc_type1_HsdR_N"/>
</dbReference>
<name>A0ABX2B327_9BACT</name>
<keyword evidence="4" id="KW-0540">Nuclease</keyword>
<comment type="caution">
    <text evidence="4">The sequence shown here is derived from an EMBL/GenBank/DDBJ whole genome shotgun (WGS) entry which is preliminary data.</text>
</comment>
<dbReference type="InterPro" id="IPR027417">
    <property type="entry name" value="P-loop_NTPase"/>
</dbReference>
<feature type="domain" description="Restriction endonuclease type I HsdR N-terminal" evidence="1">
    <location>
        <begin position="116"/>
        <end position="174"/>
    </location>
</feature>
<dbReference type="SUPFAM" id="SSF52540">
    <property type="entry name" value="P-loop containing nucleoside triphosphate hydrolases"/>
    <property type="match status" value="2"/>
</dbReference>
<dbReference type="Gene3D" id="3.90.1570.50">
    <property type="match status" value="1"/>
</dbReference>
<dbReference type="PANTHER" id="PTHR42927:SF1">
    <property type="entry name" value="HELICASE SUPERFAMILY 1 AND 2 DOMAIN-CONTAINING PROTEIN"/>
    <property type="match status" value="1"/>
</dbReference>
<sequence length="1131" mass="130919">MIELELQGEYVMDFFCRRSDGLGFREVKNNAVTPDLFIPADLKEFLKENSRTAWNNLLRRSEYGGDEQKLLRDIMDDIRHKIEASANVAIFLNSTTKNKPYSFGGETLKLLYVSGTELRGDEDFEKNIFSAVEEMTYTFHHEGKRVFAFRPDLSFFINGIFLGYAELKSNFTNQTARTNGRNKVITDYLEAIWEYTKIAKGNDVQQTLRRTMLRPFEKSIHLVTTDIYNTFILRNPGQFFDEAKKGFQENLISISSYRPVVENVFKPLPTIAGEDVAPRIRFEEAMCSLYSKKMIEKEILYYNFMAYTYKTVTATENGRKVQKKEYKDKTGRLICPRPKQKFGCDRILERVQEFLDHEGEPNYFIEKLRSELTAMNAPQNLIERIVTERDSYCNNKYVYSLLLQYAAGFGKSNIIGWTALQLKDMRYNGEWVYDKILLVVDRLQLRDQLDSMMLNMNIDKAMFVEVTDQDSFIKALSDKRRIIVVNIQKFWELKNAIAKSDKDFKNLRVAFLIDEVHRSNTDNVHQEMFSAFDELQDIFDENGGFLTRGSVKKNLIVGFTATPSSRVLARFGEFHRGSNFNQLWKPFDAYTMKDAIADGYILDPTKHIIPVNVKMYFDMPTALSEAVVRAIQEGSDEKVSIAKRKVYENNERILAISCFIVNRLLSQVYGKIRGTGKAMLAVSSIPIAIQYCKAIRKIMMEKTATGAFIKYADAPVSIVYSDNQNYEKCSSMNNGIAEDKVIDNFKTAKNGIIIVVDKLQTGFDEPKLHTLFLDKEIRSINAIQTISRVNRTTKYKEECHIVDFSFENVNEKNIRDAFAEFCGIAITDFDPIREKSVIEEIYKSLLLQPIYIKWYNRYCASLSNKEVNAALCLDMDADIRLWIKNMVDVHAQYVQDVEARNESVDVNHADDTAKALRKTIGRYNSRLLLLQGVIELEPKFCDAQFIDFWQRYCYIYRSMFENKSILGSISTSFDGSLGLLVGEEIEVEEPSEPNGEEVATSPSCKKGTSTGLVGIFEQLARMNATEQEREQEMQFWYGQMEQLFDFFREDGKFMAMLRSPNFTRDDIEKEYNKLLRRYLRQTSDTKVRKLIDENKEMFLEEFKTEVLMPQVSSVKPYEIAIDDYPLMVAEL</sequence>
<evidence type="ECO:0000259" key="1">
    <source>
        <dbReference type="Pfam" id="PF04313"/>
    </source>
</evidence>
<reference evidence="4 5" key="1">
    <citation type="submission" date="2020-05" db="EMBL/GenBank/DDBJ databases">
        <title>Distinct polysaccharide utilization as determinants for interspecies competition between intestinal Prevotella spp.</title>
        <authorList>
            <person name="Galvez E.J.C."/>
            <person name="Iljazovic A."/>
            <person name="Strowig T."/>
        </authorList>
    </citation>
    <scope>NUCLEOTIDE SEQUENCE [LARGE SCALE GENOMIC DNA]</scope>
    <source>
        <strain evidence="4 5">PCHR</strain>
    </source>
</reference>
<dbReference type="Pfam" id="PF04851">
    <property type="entry name" value="ResIII"/>
    <property type="match status" value="1"/>
</dbReference>
<gene>
    <name evidence="4" type="ORF">HPS54_04685</name>
</gene>
<evidence type="ECO:0000313" key="4">
    <source>
        <dbReference type="EMBL" id="NPE24817.1"/>
    </source>
</evidence>
<dbReference type="PANTHER" id="PTHR42927">
    <property type="entry name" value="HELICASE SUPERFAMILY 1 AND 2 DOMAIN-CONTAINING PROTEIN"/>
    <property type="match status" value="1"/>
</dbReference>
<dbReference type="GO" id="GO:0004519">
    <property type="term" value="F:endonuclease activity"/>
    <property type="evidence" value="ECO:0007669"/>
    <property type="project" value="UniProtKB-KW"/>
</dbReference>
<keyword evidence="4" id="KW-0255">Endonuclease</keyword>
<dbReference type="Proteomes" id="UP000820977">
    <property type="component" value="Unassembled WGS sequence"/>
</dbReference>
<dbReference type="InterPro" id="IPR055180">
    <property type="entry name" value="HsdR_RecA-like_helicase_dom_2"/>
</dbReference>
<protein>
    <submittedName>
        <fullName evidence="4">Type I restriction endonuclease subunit R</fullName>
    </submittedName>
</protein>
<organism evidence="4 5">
    <name type="scientific">Xylanibacter caecicola</name>
    <dbReference type="NCBI Taxonomy" id="2736294"/>
    <lineage>
        <taxon>Bacteria</taxon>
        <taxon>Pseudomonadati</taxon>
        <taxon>Bacteroidota</taxon>
        <taxon>Bacteroidia</taxon>
        <taxon>Bacteroidales</taxon>
        <taxon>Prevotellaceae</taxon>
        <taxon>Xylanibacter</taxon>
    </lineage>
</organism>
<dbReference type="Pfam" id="PF22679">
    <property type="entry name" value="T1R_D3-like"/>
    <property type="match status" value="1"/>
</dbReference>
<dbReference type="Gene3D" id="3.40.50.300">
    <property type="entry name" value="P-loop containing nucleotide triphosphate hydrolases"/>
    <property type="match status" value="2"/>
</dbReference>